<evidence type="ECO:0000256" key="3">
    <source>
        <dbReference type="ARBA" id="ARBA00022898"/>
    </source>
</evidence>
<dbReference type="OrthoDB" id="9808770at2"/>
<gene>
    <name evidence="8" type="ORF">FD25_GL001848</name>
</gene>
<dbReference type="EMBL" id="AZDV01000003">
    <property type="protein sequence ID" value="KRK96357.1"/>
    <property type="molecule type" value="Genomic_DNA"/>
</dbReference>
<dbReference type="Gene3D" id="1.10.10.10">
    <property type="entry name" value="Winged helix-like DNA-binding domain superfamily/Winged helix DNA-binding domain"/>
    <property type="match status" value="1"/>
</dbReference>
<feature type="domain" description="HTH gntR-type" evidence="7">
    <location>
        <begin position="10"/>
        <end position="78"/>
    </location>
</feature>
<evidence type="ECO:0000259" key="7">
    <source>
        <dbReference type="PROSITE" id="PS50949"/>
    </source>
</evidence>
<dbReference type="STRING" id="1423715.FD25_GL001848"/>
<protein>
    <recommendedName>
        <fullName evidence="7">HTH gntR-type domain-containing protein</fullName>
    </recommendedName>
</protein>
<keyword evidence="4" id="KW-0805">Transcription regulation</keyword>
<dbReference type="InterPro" id="IPR015424">
    <property type="entry name" value="PyrdxlP-dep_Trfase"/>
</dbReference>
<keyword evidence="5" id="KW-0238">DNA-binding</keyword>
<sequence>MLTLNRQSHEQLYHQLYRQLRAEIETGVRQPGQVLASTRFLAQQLRVSRNTVDHAYQDLVAEGYVISKPGAGYHVTQQLPYLTDMNALAQPATTEKFRYDFTESYDHLRLFPKQAWRNAEQAMMFTGLPHIQPANGDLQYRRQLVAMLARVKGIHATPEQLVVTSGFNEAAGIIANLLPELTTDCLGVANPTAPNARHVWPRLDVPTVPFTPETAPTTWPAALGYLLTPTHNFPTSYGFTIAERQRLAAWARAQERYLIELDTDGTLDYSGTPAPALAHDYPERTFYYGNYDDTLGSALCLGFLVIPANLVPIYQAKYSKLPNRNSQWQQQIVSHLIANDALERFMRQLTLVYANRRQILLGTLKTAFGAALVPLGAPAGTVVTLRLTTGERASDVIATAAQAGVGLVDPDRCWVDRREDYQSLILSFRQVDDAQIIAGIHAWQSVWQPRA</sequence>
<keyword evidence="9" id="KW-1185">Reference proteome</keyword>
<dbReference type="CDD" id="cd07377">
    <property type="entry name" value="WHTH_GntR"/>
    <property type="match status" value="1"/>
</dbReference>
<evidence type="ECO:0000313" key="9">
    <source>
        <dbReference type="Proteomes" id="UP000051955"/>
    </source>
</evidence>
<dbReference type="Pfam" id="PF00392">
    <property type="entry name" value="GntR"/>
    <property type="match status" value="1"/>
</dbReference>
<dbReference type="PANTHER" id="PTHR46577:SF1">
    <property type="entry name" value="HTH-TYPE TRANSCRIPTIONAL REGULATORY PROTEIN GABR"/>
    <property type="match status" value="1"/>
</dbReference>
<accession>A0A0R1LKL9</accession>
<keyword evidence="3" id="KW-0663">Pyridoxal phosphate</keyword>
<dbReference type="RefSeq" id="WP_057800727.1">
    <property type="nucleotide sequence ID" value="NZ_AZDV01000003.1"/>
</dbReference>
<dbReference type="AlphaFoldDB" id="A0A0R1LKL9"/>
<dbReference type="InterPro" id="IPR000524">
    <property type="entry name" value="Tscrpt_reg_HTH_GntR"/>
</dbReference>
<dbReference type="PANTHER" id="PTHR46577">
    <property type="entry name" value="HTH-TYPE TRANSCRIPTIONAL REGULATORY PROTEIN GABR"/>
    <property type="match status" value="1"/>
</dbReference>
<dbReference type="GO" id="GO:0003700">
    <property type="term" value="F:DNA-binding transcription factor activity"/>
    <property type="evidence" value="ECO:0007669"/>
    <property type="project" value="InterPro"/>
</dbReference>
<evidence type="ECO:0000256" key="2">
    <source>
        <dbReference type="ARBA" id="ARBA00022576"/>
    </source>
</evidence>
<proteinExistence type="inferred from homology"/>
<dbReference type="InterPro" id="IPR036390">
    <property type="entry name" value="WH_DNA-bd_sf"/>
</dbReference>
<evidence type="ECO:0000256" key="4">
    <source>
        <dbReference type="ARBA" id="ARBA00023015"/>
    </source>
</evidence>
<dbReference type="InterPro" id="IPR051446">
    <property type="entry name" value="HTH_trans_reg/aminotransferase"/>
</dbReference>
<comment type="similarity">
    <text evidence="1">In the C-terminal section; belongs to the class-I pyridoxal-phosphate-dependent aminotransferase family.</text>
</comment>
<dbReference type="InterPro" id="IPR015421">
    <property type="entry name" value="PyrdxlP-dep_Trfase_major"/>
</dbReference>
<dbReference type="Proteomes" id="UP000051955">
    <property type="component" value="Unassembled WGS sequence"/>
</dbReference>
<dbReference type="SUPFAM" id="SSF53383">
    <property type="entry name" value="PLP-dependent transferases"/>
    <property type="match status" value="1"/>
</dbReference>
<keyword evidence="6" id="KW-0804">Transcription</keyword>
<evidence type="ECO:0000256" key="1">
    <source>
        <dbReference type="ARBA" id="ARBA00005384"/>
    </source>
</evidence>
<dbReference type="Gene3D" id="3.40.640.10">
    <property type="entry name" value="Type I PLP-dependent aspartate aminotransferase-like (Major domain)"/>
    <property type="match status" value="1"/>
</dbReference>
<evidence type="ECO:0000256" key="6">
    <source>
        <dbReference type="ARBA" id="ARBA00023163"/>
    </source>
</evidence>
<keyword evidence="2" id="KW-0032">Aminotransferase</keyword>
<evidence type="ECO:0000256" key="5">
    <source>
        <dbReference type="ARBA" id="ARBA00023125"/>
    </source>
</evidence>
<reference evidence="8 9" key="1">
    <citation type="journal article" date="2015" name="Genome Announc.">
        <title>Expanding the biotechnology potential of lactobacilli through comparative genomics of 213 strains and associated genera.</title>
        <authorList>
            <person name="Sun Z."/>
            <person name="Harris H.M."/>
            <person name="McCann A."/>
            <person name="Guo C."/>
            <person name="Argimon S."/>
            <person name="Zhang W."/>
            <person name="Yang X."/>
            <person name="Jeffery I.B."/>
            <person name="Cooney J.C."/>
            <person name="Kagawa T.F."/>
            <person name="Liu W."/>
            <person name="Song Y."/>
            <person name="Salvetti E."/>
            <person name="Wrobel A."/>
            <person name="Rasinkangas P."/>
            <person name="Parkhill J."/>
            <person name="Rea M.C."/>
            <person name="O'Sullivan O."/>
            <person name="Ritari J."/>
            <person name="Douillard F.P."/>
            <person name="Paul Ross R."/>
            <person name="Yang R."/>
            <person name="Briner A.E."/>
            <person name="Felis G.E."/>
            <person name="de Vos W.M."/>
            <person name="Barrangou R."/>
            <person name="Klaenhammer T.R."/>
            <person name="Caufield P.W."/>
            <person name="Cui Y."/>
            <person name="Zhang H."/>
            <person name="O'Toole P.W."/>
        </authorList>
    </citation>
    <scope>NUCLEOTIDE SEQUENCE [LARGE SCALE GENOMIC DNA]</scope>
    <source>
        <strain evidence="8 9">DSM 19394</strain>
    </source>
</reference>
<dbReference type="SMART" id="SM00345">
    <property type="entry name" value="HTH_GNTR"/>
    <property type="match status" value="1"/>
</dbReference>
<name>A0A0R1LKL9_9LACO</name>
<dbReference type="GO" id="GO:0008483">
    <property type="term" value="F:transaminase activity"/>
    <property type="evidence" value="ECO:0007669"/>
    <property type="project" value="UniProtKB-KW"/>
</dbReference>
<comment type="caution">
    <text evidence="8">The sequence shown here is derived from an EMBL/GenBank/DDBJ whole genome shotgun (WGS) entry which is preliminary data.</text>
</comment>
<dbReference type="SUPFAM" id="SSF46785">
    <property type="entry name" value="Winged helix' DNA-binding domain"/>
    <property type="match status" value="1"/>
</dbReference>
<dbReference type="PROSITE" id="PS50949">
    <property type="entry name" value="HTH_GNTR"/>
    <property type="match status" value="1"/>
</dbReference>
<keyword evidence="2" id="KW-0808">Transferase</keyword>
<dbReference type="GO" id="GO:0003677">
    <property type="term" value="F:DNA binding"/>
    <property type="evidence" value="ECO:0007669"/>
    <property type="project" value="UniProtKB-KW"/>
</dbReference>
<dbReference type="PATRIC" id="fig|1423715.3.peg.1898"/>
<evidence type="ECO:0000313" key="8">
    <source>
        <dbReference type="EMBL" id="KRK96357.1"/>
    </source>
</evidence>
<organism evidence="8 9">
    <name type="scientific">Levilactobacillus acidifarinae DSM 19394 = JCM 15949</name>
    <dbReference type="NCBI Taxonomy" id="1423715"/>
    <lineage>
        <taxon>Bacteria</taxon>
        <taxon>Bacillati</taxon>
        <taxon>Bacillota</taxon>
        <taxon>Bacilli</taxon>
        <taxon>Lactobacillales</taxon>
        <taxon>Lactobacillaceae</taxon>
        <taxon>Levilactobacillus</taxon>
    </lineage>
</organism>
<dbReference type="InterPro" id="IPR036388">
    <property type="entry name" value="WH-like_DNA-bd_sf"/>
</dbReference>